<reference evidence="3" key="1">
    <citation type="submission" date="2025-08" db="UniProtKB">
        <authorList>
            <consortium name="RefSeq"/>
        </authorList>
    </citation>
    <scope>IDENTIFICATION</scope>
    <source>
        <tissue evidence="3">Tentacle</tissue>
    </source>
</reference>
<feature type="coiled-coil region" evidence="1">
    <location>
        <begin position="11"/>
        <end position="81"/>
    </location>
</feature>
<sequence>MKMKENQQNHQNRMKDAIAKGEKNINILRNETIAKIMQLKDNHSKEMDEMRESNNFLEKDVKKLKTEHSKMESKLNEYKEYVSYCTEENQHILYIGQLCSNLQTNWYRYVMPKHCHDEHRAYTVKDIIDDIGDCTILSEEEQNDTKRRWKELQSKIDWKKNKRLIEAIKRLRHQRNQAAHPKVLSEEGARSAAEELRKQGKLNVKPSFDDVMGLINLWKSSISLHEARSG</sequence>
<protein>
    <submittedName>
        <fullName evidence="3">Uncharacterized protein LOC116308938</fullName>
    </submittedName>
</protein>
<accession>A0A6P8JCJ0</accession>
<evidence type="ECO:0000313" key="3">
    <source>
        <dbReference type="RefSeq" id="XP_031575318.1"/>
    </source>
</evidence>
<dbReference type="GeneID" id="116308938"/>
<keyword evidence="1" id="KW-0175">Coiled coil</keyword>
<gene>
    <name evidence="3" type="primary">LOC116308938</name>
</gene>
<dbReference type="KEGG" id="aten:116308938"/>
<dbReference type="InParanoid" id="A0A6P8JCJ0"/>
<evidence type="ECO:0000256" key="1">
    <source>
        <dbReference type="SAM" id="Coils"/>
    </source>
</evidence>
<name>A0A6P8JCJ0_ACTTE</name>
<dbReference type="Proteomes" id="UP000515163">
    <property type="component" value="Unplaced"/>
</dbReference>
<organism evidence="2 3">
    <name type="scientific">Actinia tenebrosa</name>
    <name type="common">Australian red waratah sea anemone</name>
    <dbReference type="NCBI Taxonomy" id="6105"/>
    <lineage>
        <taxon>Eukaryota</taxon>
        <taxon>Metazoa</taxon>
        <taxon>Cnidaria</taxon>
        <taxon>Anthozoa</taxon>
        <taxon>Hexacorallia</taxon>
        <taxon>Actiniaria</taxon>
        <taxon>Actiniidae</taxon>
        <taxon>Actinia</taxon>
    </lineage>
</organism>
<dbReference type="RefSeq" id="XP_031575318.1">
    <property type="nucleotide sequence ID" value="XM_031719458.1"/>
</dbReference>
<dbReference type="AlphaFoldDB" id="A0A6P8JCJ0"/>
<evidence type="ECO:0000313" key="2">
    <source>
        <dbReference type="Proteomes" id="UP000515163"/>
    </source>
</evidence>
<keyword evidence="2" id="KW-1185">Reference proteome</keyword>
<proteinExistence type="predicted"/>